<proteinExistence type="predicted"/>
<organism evidence="1 2">
    <name type="scientific">Hymenobacter aerilatus</name>
    <dbReference type="NCBI Taxonomy" id="2932251"/>
    <lineage>
        <taxon>Bacteria</taxon>
        <taxon>Pseudomonadati</taxon>
        <taxon>Bacteroidota</taxon>
        <taxon>Cytophagia</taxon>
        <taxon>Cytophagales</taxon>
        <taxon>Hymenobacteraceae</taxon>
        <taxon>Hymenobacter</taxon>
    </lineage>
</organism>
<dbReference type="EMBL" id="CP095053">
    <property type="protein sequence ID" value="UOR06203.1"/>
    <property type="molecule type" value="Genomic_DNA"/>
</dbReference>
<dbReference type="RefSeq" id="WP_245095092.1">
    <property type="nucleotide sequence ID" value="NZ_CP095053.1"/>
</dbReference>
<keyword evidence="2" id="KW-1185">Reference proteome</keyword>
<reference evidence="1 2" key="1">
    <citation type="submission" date="2022-04" db="EMBL/GenBank/DDBJ databases">
        <title>Hymenobacter sp. isolated from the air.</title>
        <authorList>
            <person name="Won M."/>
            <person name="Lee C.-M."/>
            <person name="Woen H.-Y."/>
            <person name="Kwon S.-W."/>
        </authorList>
    </citation>
    <scope>NUCLEOTIDE SEQUENCE [LARGE SCALE GENOMIC DNA]</scope>
    <source>
        <strain evidence="2">5413 J-13</strain>
    </source>
</reference>
<name>A0A8T9SZR9_9BACT</name>
<evidence type="ECO:0000313" key="2">
    <source>
        <dbReference type="Proteomes" id="UP000829925"/>
    </source>
</evidence>
<protein>
    <submittedName>
        <fullName evidence="1">Uncharacterized protein</fullName>
    </submittedName>
</protein>
<dbReference type="KEGG" id="haei:MUN82_03690"/>
<evidence type="ECO:0000313" key="1">
    <source>
        <dbReference type="EMBL" id="UOR06203.1"/>
    </source>
</evidence>
<accession>A0A8T9SZR9</accession>
<dbReference type="Proteomes" id="UP000829925">
    <property type="component" value="Chromosome"/>
</dbReference>
<gene>
    <name evidence="1" type="ORF">MUN82_03690</name>
</gene>
<sequence length="111" mass="12632">MSYPHGCLTFSRLKLIFATLPDLHHPVTDAEFDILDELYFVTPFAELSRKTGLAAPVLEENLRSLLEQDLIRSFWPDADTEQAYEPTSFGAICRDAFFLASKEGLLQHNTR</sequence>
<dbReference type="AlphaFoldDB" id="A0A8T9SZR9"/>